<organism evidence="1 2">
    <name type="scientific">Corvus moneduloides</name>
    <name type="common">New Caledonian crow</name>
    <dbReference type="NCBI Taxonomy" id="1196302"/>
    <lineage>
        <taxon>Eukaryota</taxon>
        <taxon>Metazoa</taxon>
        <taxon>Chordata</taxon>
        <taxon>Craniata</taxon>
        <taxon>Vertebrata</taxon>
        <taxon>Euteleostomi</taxon>
        <taxon>Archelosauria</taxon>
        <taxon>Archosauria</taxon>
        <taxon>Dinosauria</taxon>
        <taxon>Saurischia</taxon>
        <taxon>Theropoda</taxon>
        <taxon>Coelurosauria</taxon>
        <taxon>Aves</taxon>
        <taxon>Neognathae</taxon>
        <taxon>Neoaves</taxon>
        <taxon>Telluraves</taxon>
        <taxon>Australaves</taxon>
        <taxon>Passeriformes</taxon>
        <taxon>Corvoidea</taxon>
        <taxon>Corvidae</taxon>
        <taxon>Corvus</taxon>
    </lineage>
</organism>
<evidence type="ECO:0000313" key="2">
    <source>
        <dbReference type="Proteomes" id="UP000694553"/>
    </source>
</evidence>
<keyword evidence="2" id="KW-1185">Reference proteome</keyword>
<name>A0A8C3DHU2_CORMO</name>
<reference evidence="1" key="3">
    <citation type="submission" date="2025-09" db="UniProtKB">
        <authorList>
            <consortium name="Ensembl"/>
        </authorList>
    </citation>
    <scope>IDENTIFICATION</scope>
</reference>
<sequence>MPPAQRGGRLRALGFLCLWAVVEARTRTYYLGIVEENWDYAPSGKNLITGQSLLEDK</sequence>
<accession>A0A8C3DHU2</accession>
<evidence type="ECO:0000313" key="1">
    <source>
        <dbReference type="Ensembl" id="ENSCMUP00000005309.1"/>
    </source>
</evidence>
<proteinExistence type="predicted"/>
<reference evidence="2" key="1">
    <citation type="submission" date="2019-10" db="EMBL/GenBank/DDBJ databases">
        <title>Corvus moneduloides (New Caledonian crow) genome, bCorMon1, primary haplotype.</title>
        <authorList>
            <person name="Rutz C."/>
            <person name="Fungtammasan C."/>
            <person name="Mountcastle J."/>
            <person name="Formenti G."/>
            <person name="Chow W."/>
            <person name="Howe K."/>
            <person name="Steele M.P."/>
            <person name="Fernandes J."/>
            <person name="Gilbert M.T.P."/>
            <person name="Fedrigo O."/>
            <person name="Jarvis E.D."/>
            <person name="Gemmell N."/>
        </authorList>
    </citation>
    <scope>NUCLEOTIDE SEQUENCE [LARGE SCALE GENOMIC DNA]</scope>
</reference>
<dbReference type="Ensembl" id="ENSCMUT00000005728.2">
    <property type="protein sequence ID" value="ENSCMUP00000005309.1"/>
    <property type="gene ID" value="ENSCMUG00000003571.2"/>
</dbReference>
<dbReference type="Gene3D" id="2.60.40.420">
    <property type="entry name" value="Cupredoxins - blue copper proteins"/>
    <property type="match status" value="1"/>
</dbReference>
<protein>
    <submittedName>
        <fullName evidence="1">Uncharacterized protein</fullName>
    </submittedName>
</protein>
<dbReference type="Proteomes" id="UP000694553">
    <property type="component" value="Unassembled WGS sequence"/>
</dbReference>
<dbReference type="InterPro" id="IPR008972">
    <property type="entry name" value="Cupredoxin"/>
</dbReference>
<dbReference type="AlphaFoldDB" id="A0A8C3DHU2"/>
<reference evidence="1" key="2">
    <citation type="submission" date="2025-08" db="UniProtKB">
        <authorList>
            <consortium name="Ensembl"/>
        </authorList>
    </citation>
    <scope>IDENTIFICATION</scope>
</reference>
<dbReference type="OMA" id="MWCGGCL"/>